<feature type="chain" id="PRO_5036301860" description="Major fimbrial subunit protein N-terminal domain-containing protein" evidence="1">
    <location>
        <begin position="26"/>
        <end position="335"/>
    </location>
</feature>
<evidence type="ECO:0000313" key="4">
    <source>
        <dbReference type="EMBL" id="RGS54149.1"/>
    </source>
</evidence>
<dbReference type="EMBL" id="QRVP01000010">
    <property type="protein sequence ID" value="RGS54149.1"/>
    <property type="molecule type" value="Genomic_DNA"/>
</dbReference>
<reference evidence="3 7" key="3">
    <citation type="journal article" date="2019" name="Nat. Med.">
        <title>A library of human gut bacterial isolates paired with longitudinal multiomics data enables mechanistic microbiome research.</title>
        <authorList>
            <person name="Poyet M."/>
            <person name="Groussin M."/>
            <person name="Gibbons S.M."/>
            <person name="Avila-Pacheco J."/>
            <person name="Jiang X."/>
            <person name="Kearney S.M."/>
            <person name="Perrotta A.R."/>
            <person name="Berdy B."/>
            <person name="Zhao S."/>
            <person name="Lieberman T.D."/>
            <person name="Swanson P.K."/>
            <person name="Smith M."/>
            <person name="Roesemann S."/>
            <person name="Alexander J.E."/>
            <person name="Rich S.A."/>
            <person name="Livny J."/>
            <person name="Vlamakis H."/>
            <person name="Clish C."/>
            <person name="Bullock K."/>
            <person name="Deik A."/>
            <person name="Scott J."/>
            <person name="Pierce K.A."/>
            <person name="Xavier R.J."/>
            <person name="Alm E.J."/>
        </authorList>
    </citation>
    <scope>NUCLEOTIDE SEQUENCE [LARGE SCALE GENOMIC DNA]</scope>
    <source>
        <strain evidence="3 7">BIOML-A27</strain>
    </source>
</reference>
<dbReference type="Proteomes" id="UP000095766">
    <property type="component" value="Unassembled WGS sequence"/>
</dbReference>
<reference evidence="4 6" key="2">
    <citation type="submission" date="2018-08" db="EMBL/GenBank/DDBJ databases">
        <title>A genome reference for cultivated species of the human gut microbiota.</title>
        <authorList>
            <person name="Zou Y."/>
            <person name="Xue W."/>
            <person name="Luo G."/>
        </authorList>
    </citation>
    <scope>NUCLEOTIDE SEQUENCE [LARGE SCALE GENOMIC DNA]</scope>
    <source>
        <strain evidence="4 6">AF21-53</strain>
    </source>
</reference>
<evidence type="ECO:0000313" key="6">
    <source>
        <dbReference type="Proteomes" id="UP000285283"/>
    </source>
</evidence>
<protein>
    <recommendedName>
        <fullName evidence="8">Major fimbrial subunit protein N-terminal domain-containing protein</fullName>
    </recommendedName>
</protein>
<dbReference type="EMBL" id="WCUG01000014">
    <property type="protein sequence ID" value="KAB4168315.1"/>
    <property type="molecule type" value="Genomic_DNA"/>
</dbReference>
<evidence type="ECO:0000313" key="3">
    <source>
        <dbReference type="EMBL" id="KAB4168315.1"/>
    </source>
</evidence>
<dbReference type="Proteomes" id="UP000433928">
    <property type="component" value="Unassembled WGS sequence"/>
</dbReference>
<evidence type="ECO:0000313" key="5">
    <source>
        <dbReference type="Proteomes" id="UP000095766"/>
    </source>
</evidence>
<evidence type="ECO:0000313" key="2">
    <source>
        <dbReference type="EMBL" id="CUP71116.1"/>
    </source>
</evidence>
<dbReference type="Proteomes" id="UP000285283">
    <property type="component" value="Unassembled WGS sequence"/>
</dbReference>
<dbReference type="RefSeq" id="WP_005828567.1">
    <property type="nucleotide sequence ID" value="NZ_BQNO01000001.1"/>
</dbReference>
<reference evidence="2 5" key="1">
    <citation type="submission" date="2015-09" db="EMBL/GenBank/DDBJ databases">
        <authorList>
            <consortium name="Pathogen Informatics"/>
        </authorList>
    </citation>
    <scope>NUCLEOTIDE SEQUENCE [LARGE SCALE GENOMIC DNA]</scope>
    <source>
        <strain evidence="2 5">2789STDY5834898</strain>
    </source>
</reference>
<accession>A0A174IB51</accession>
<evidence type="ECO:0008006" key="8">
    <source>
        <dbReference type="Google" id="ProtNLM"/>
    </source>
</evidence>
<sequence>MKKILKKYSLAATLMAILCLLPASCITDDAPAATEKATVTMTFTTRAVTDDTNGSSLLDNEQMRTLHVIMVRSSDSEVILNERYDIAPEVTSQTITYNDLVVDKNNGTEFDFYAIVNEGSLTLTEEVTEILNSKTTIDNVSLLENVILGENGFDFQNPPTDKKPLPQTVMRKNVRLEAEKSQNVALQLQFPVAKVCLKFINNTDKEQELTNIKMPNVKPNKGYLFVKENNLPTQISYTDLLLKESITIASSLKESEEIISYLYPGHIGTGYELVTNWEYVGPQSLKLQKNNETLTHLSAGECLNIIVTLNSTPKDTELQWTISGWTKEEIDVPFE</sequence>
<organism evidence="2 5">
    <name type="scientific">Bacteroides uniformis</name>
    <dbReference type="NCBI Taxonomy" id="820"/>
    <lineage>
        <taxon>Bacteria</taxon>
        <taxon>Pseudomonadati</taxon>
        <taxon>Bacteroidota</taxon>
        <taxon>Bacteroidia</taxon>
        <taxon>Bacteroidales</taxon>
        <taxon>Bacteroidaceae</taxon>
        <taxon>Bacteroides</taxon>
    </lineage>
</organism>
<name>A0A174IB51_BACUN</name>
<evidence type="ECO:0000256" key="1">
    <source>
        <dbReference type="SAM" id="SignalP"/>
    </source>
</evidence>
<keyword evidence="1" id="KW-0732">Signal</keyword>
<evidence type="ECO:0000313" key="7">
    <source>
        <dbReference type="Proteomes" id="UP000433928"/>
    </source>
</evidence>
<dbReference type="EMBL" id="CZAO01000009">
    <property type="protein sequence ID" value="CUP71116.1"/>
    <property type="molecule type" value="Genomic_DNA"/>
</dbReference>
<dbReference type="GeneID" id="99750743"/>
<proteinExistence type="predicted"/>
<gene>
    <name evidence="4" type="ORF">DWX87_11705</name>
    <name evidence="2" type="ORF">ERS852510_02171</name>
    <name evidence="3" type="ORF">GAQ59_15245</name>
</gene>
<dbReference type="AlphaFoldDB" id="A0A174IB51"/>
<feature type="signal peptide" evidence="1">
    <location>
        <begin position="1"/>
        <end position="25"/>
    </location>
</feature>